<keyword evidence="2" id="KW-0812">Transmembrane</keyword>
<accession>A0A418FI29</accession>
<feature type="compositionally biased region" description="Low complexity" evidence="1">
    <location>
        <begin position="61"/>
        <end position="77"/>
    </location>
</feature>
<name>A0A418FI29_APHAT</name>
<feature type="compositionally biased region" description="Basic and acidic residues" evidence="1">
    <location>
        <begin position="259"/>
        <end position="271"/>
    </location>
</feature>
<evidence type="ECO:0000256" key="2">
    <source>
        <dbReference type="SAM" id="Phobius"/>
    </source>
</evidence>
<keyword evidence="2" id="KW-1133">Transmembrane helix</keyword>
<feature type="transmembrane region" description="Helical" evidence="2">
    <location>
        <begin position="191"/>
        <end position="209"/>
    </location>
</feature>
<protein>
    <submittedName>
        <fullName evidence="3">Uncharacterized protein</fullName>
    </submittedName>
</protein>
<feature type="compositionally biased region" description="Acidic residues" evidence="1">
    <location>
        <begin position="117"/>
        <end position="126"/>
    </location>
</feature>
<dbReference type="Proteomes" id="UP000286510">
    <property type="component" value="Unassembled WGS sequence"/>
</dbReference>
<feature type="transmembrane region" description="Helical" evidence="2">
    <location>
        <begin position="164"/>
        <end position="185"/>
    </location>
</feature>
<evidence type="ECO:0000313" key="3">
    <source>
        <dbReference type="EMBL" id="RHZ29987.1"/>
    </source>
</evidence>
<evidence type="ECO:0000313" key="4">
    <source>
        <dbReference type="Proteomes" id="UP000286510"/>
    </source>
</evidence>
<organism evidence="3 4">
    <name type="scientific">Aphanomyces astaci</name>
    <name type="common">Crayfish plague agent</name>
    <dbReference type="NCBI Taxonomy" id="112090"/>
    <lineage>
        <taxon>Eukaryota</taxon>
        <taxon>Sar</taxon>
        <taxon>Stramenopiles</taxon>
        <taxon>Oomycota</taxon>
        <taxon>Saprolegniomycetes</taxon>
        <taxon>Saprolegniales</taxon>
        <taxon>Verrucalvaceae</taxon>
        <taxon>Aphanomyces</taxon>
    </lineage>
</organism>
<feature type="region of interest" description="Disordered" evidence="1">
    <location>
        <begin position="259"/>
        <end position="280"/>
    </location>
</feature>
<dbReference type="EMBL" id="QUTF01011062">
    <property type="protein sequence ID" value="RHZ29987.1"/>
    <property type="molecule type" value="Genomic_DNA"/>
</dbReference>
<dbReference type="AlphaFoldDB" id="A0A418FI29"/>
<evidence type="ECO:0000256" key="1">
    <source>
        <dbReference type="SAM" id="MobiDB-lite"/>
    </source>
</evidence>
<proteinExistence type="predicted"/>
<feature type="compositionally biased region" description="Low complexity" evidence="1">
    <location>
        <begin position="86"/>
        <end position="98"/>
    </location>
</feature>
<gene>
    <name evidence="3" type="ORF">DYB26_004852</name>
</gene>
<feature type="transmembrane region" description="Helical" evidence="2">
    <location>
        <begin position="17"/>
        <end position="38"/>
    </location>
</feature>
<comment type="caution">
    <text evidence="3">The sequence shown here is derived from an EMBL/GenBank/DDBJ whole genome shotgun (WGS) entry which is preliminary data.</text>
</comment>
<sequence length="318" mass="34921">DYRLLHKFPNHLAEIGYGLRFGVVDVAYVSAAAFMYVVGRRYYKLWLASAREGDDALVHENGGANDNSDDGSSSTSSKHTTRRSGDGSVSTSRPSSSSWCPGWTTSSSRNPYSLVGEGDDDDEDVEGSTWRTSPRRWRVMAMLFRSDATTTETNRSQTSDVLSAQLYAVVVVAVHATCMAAMLFVVGTSPASLALSDIYLMGFLNATVFAHRSGFRVRHKYAVAITSLVGIATICTAATVRYWIRMRLHQKCVAIHDKPPPPIAKEEEETKKKTKKKGKDQKVLVNTGAYLAQASKMGVFGELVHVLLVVIDVLMKIE</sequence>
<dbReference type="VEuPathDB" id="FungiDB:H257_05972"/>
<feature type="transmembrane region" description="Helical" evidence="2">
    <location>
        <begin position="221"/>
        <end position="244"/>
    </location>
</feature>
<feature type="region of interest" description="Disordered" evidence="1">
    <location>
        <begin position="58"/>
        <end position="130"/>
    </location>
</feature>
<feature type="non-terminal residue" evidence="3">
    <location>
        <position position="1"/>
    </location>
</feature>
<reference evidence="3 4" key="1">
    <citation type="submission" date="2018-08" db="EMBL/GenBank/DDBJ databases">
        <title>Aphanomyces genome sequencing and annotation.</title>
        <authorList>
            <person name="Minardi D."/>
            <person name="Oidtmann B."/>
            <person name="Van Der Giezen M."/>
            <person name="Studholme D.J."/>
        </authorList>
    </citation>
    <scope>NUCLEOTIDE SEQUENCE [LARGE SCALE GENOMIC DNA]</scope>
    <source>
        <strain evidence="3 4">FDL457</strain>
    </source>
</reference>
<keyword evidence="2" id="KW-0472">Membrane</keyword>